<feature type="region of interest" description="Disordered" evidence="1">
    <location>
        <begin position="226"/>
        <end position="259"/>
    </location>
</feature>
<dbReference type="Proteomes" id="UP000008864">
    <property type="component" value="Unassembled WGS sequence"/>
</dbReference>
<dbReference type="GeneID" id="10376174"/>
<feature type="compositionally biased region" description="Polar residues" evidence="1">
    <location>
        <begin position="1"/>
        <end position="20"/>
    </location>
</feature>
<feature type="region of interest" description="Disordered" evidence="1">
    <location>
        <begin position="1"/>
        <end position="48"/>
    </location>
</feature>
<dbReference type="OrthoDB" id="71302at2759"/>
<dbReference type="AlphaFoldDB" id="A0A080WTB4"/>
<name>A0A080WTB4_TRIRC</name>
<dbReference type="RefSeq" id="XP_047606119.1">
    <property type="nucleotide sequence ID" value="XM_047749678.1"/>
</dbReference>
<proteinExistence type="predicted"/>
<evidence type="ECO:0000313" key="3">
    <source>
        <dbReference type="Proteomes" id="UP000008864"/>
    </source>
</evidence>
<feature type="compositionally biased region" description="Low complexity" evidence="1">
    <location>
        <begin position="232"/>
        <end position="243"/>
    </location>
</feature>
<gene>
    <name evidence="2" type="ORF">TERG_03922</name>
</gene>
<evidence type="ECO:0000256" key="1">
    <source>
        <dbReference type="SAM" id="MobiDB-lite"/>
    </source>
</evidence>
<protein>
    <submittedName>
        <fullName evidence="2">Uncharacterized protein</fullName>
    </submittedName>
</protein>
<dbReference type="EMBL" id="GG700651">
    <property type="protein sequence ID" value="KFL61403.1"/>
    <property type="molecule type" value="Genomic_DNA"/>
</dbReference>
<evidence type="ECO:0000313" key="2">
    <source>
        <dbReference type="EMBL" id="KFL61403.1"/>
    </source>
</evidence>
<keyword evidence="3" id="KW-1185">Reference proteome</keyword>
<feature type="compositionally biased region" description="Basic and acidic residues" evidence="1">
    <location>
        <begin position="26"/>
        <end position="35"/>
    </location>
</feature>
<sequence>MSEPTMNTMEHSSTDPNISSGKRKREVMDTGDVQRLRSAHGGPNNFDVNIQATDNYGYDAHGMPSNTTDLSHIDQQLLQAVGNQNGVSDDNAMTAKAALAAHQPESKYPPPEPSFDNNGLGNNLSFGQDVGQVSMGPVQSHTSTAAAVYAAREAQAQAAQQISPKPTVGSAEWHQVRKNNHKEGELLLFSHFPLYVSLLTCIQSSAVAVRPSTKVSMRSPKWFLAARKPRARSSSAPSSTSPSYRKIPRKWPLGSTLPT</sequence>
<accession>A0A080WTB4</accession>
<dbReference type="HOGENOM" id="CLU_1074384_0_0_1"/>
<reference evidence="3" key="1">
    <citation type="journal article" date="2012" name="MBio">
        <title>Comparative genome analysis of Trichophyton rubrum and related dermatophytes reveals candidate genes involved in infection.</title>
        <authorList>
            <person name="Martinez D.A."/>
            <person name="Oliver B.G."/>
            <person name="Graeser Y."/>
            <person name="Goldberg J.M."/>
            <person name="Li W."/>
            <person name="Martinez-Rossi N.M."/>
            <person name="Monod M."/>
            <person name="Shelest E."/>
            <person name="Barton R.C."/>
            <person name="Birch E."/>
            <person name="Brakhage A.A."/>
            <person name="Chen Z."/>
            <person name="Gurr S.J."/>
            <person name="Heiman D."/>
            <person name="Heitman J."/>
            <person name="Kosti I."/>
            <person name="Rossi A."/>
            <person name="Saif S."/>
            <person name="Samalova M."/>
            <person name="Saunders C.W."/>
            <person name="Shea T."/>
            <person name="Summerbell R.C."/>
            <person name="Xu J."/>
            <person name="Young S."/>
            <person name="Zeng Q."/>
            <person name="Birren B.W."/>
            <person name="Cuomo C.A."/>
            <person name="White T.C."/>
        </authorList>
    </citation>
    <scope>NUCLEOTIDE SEQUENCE [LARGE SCALE GENOMIC DNA]</scope>
    <source>
        <strain evidence="3">ATCC MYA-4607 / CBS 118892</strain>
    </source>
</reference>
<dbReference type="VEuPathDB" id="FungiDB:TERG_03922"/>
<organism evidence="2 3">
    <name type="scientific">Trichophyton rubrum (strain ATCC MYA-4607 / CBS 118892)</name>
    <name type="common">Athlete's foot fungus</name>
    <dbReference type="NCBI Taxonomy" id="559305"/>
    <lineage>
        <taxon>Eukaryota</taxon>
        <taxon>Fungi</taxon>
        <taxon>Dikarya</taxon>
        <taxon>Ascomycota</taxon>
        <taxon>Pezizomycotina</taxon>
        <taxon>Eurotiomycetes</taxon>
        <taxon>Eurotiomycetidae</taxon>
        <taxon>Onygenales</taxon>
        <taxon>Arthrodermataceae</taxon>
        <taxon>Trichophyton</taxon>
    </lineage>
</organism>